<name>A0A1W6JUP6_9CAUD</name>
<keyword evidence="2" id="KW-1185">Reference proteome</keyword>
<gene>
    <name evidence="1" type="ORF">pVco5_015</name>
</gene>
<reference evidence="1 2" key="1">
    <citation type="submission" date="2017-02" db="EMBL/GenBank/DDBJ databases">
        <title>Comeplete genome sequence of Bacteriophage pVco-5, that infects Vibrio corallilyticus.</title>
        <authorList>
            <person name="Kim H.J."/>
            <person name="Park S.C."/>
        </authorList>
    </citation>
    <scope>NUCLEOTIDE SEQUENCE [LARGE SCALE GENOMIC DNA]</scope>
</reference>
<sequence>MRRATNPYTEPLNRFMMNRPEFSLRINHKRVLFYYGIKKNSN</sequence>
<proteinExistence type="predicted"/>
<protein>
    <submittedName>
        <fullName evidence="1">Uncharacterized protein</fullName>
    </submittedName>
</protein>
<organism evidence="1 2">
    <name type="scientific">Vibrio phage pVco-5</name>
    <dbReference type="NCBI Taxonomy" id="1965485"/>
    <lineage>
        <taxon>Viruses</taxon>
        <taxon>Duplodnaviria</taxon>
        <taxon>Heunggongvirae</taxon>
        <taxon>Uroviricota</taxon>
        <taxon>Caudoviricetes</taxon>
        <taxon>Schitoviridae</taxon>
        <taxon>Vicoquintavirus</taxon>
        <taxon>Vicoquintavirus Pvco5</taxon>
    </lineage>
</organism>
<dbReference type="Proteomes" id="UP000225564">
    <property type="component" value="Segment"/>
</dbReference>
<evidence type="ECO:0000313" key="2">
    <source>
        <dbReference type="Proteomes" id="UP000225564"/>
    </source>
</evidence>
<accession>A0A1W6JUP6</accession>
<evidence type="ECO:0000313" key="1">
    <source>
        <dbReference type="EMBL" id="ARM71003.1"/>
    </source>
</evidence>
<dbReference type="EMBL" id="KY612839">
    <property type="protein sequence ID" value="ARM71003.1"/>
    <property type="molecule type" value="Genomic_DNA"/>
</dbReference>